<keyword evidence="2" id="KW-1185">Reference proteome</keyword>
<evidence type="ECO:0000313" key="1">
    <source>
        <dbReference type="EMBL" id="QQZ62873.1"/>
    </source>
</evidence>
<dbReference type="AlphaFoldDB" id="A0A974PG59"/>
<protein>
    <submittedName>
        <fullName evidence="1">Uncharacterized protein</fullName>
    </submittedName>
</protein>
<accession>A0A974PG59</accession>
<evidence type="ECO:0000313" key="2">
    <source>
        <dbReference type="Proteomes" id="UP000595841"/>
    </source>
</evidence>
<dbReference type="EMBL" id="CP068595">
    <property type="protein sequence ID" value="QQZ62873.1"/>
    <property type="molecule type" value="Genomic_DNA"/>
</dbReference>
<gene>
    <name evidence="1" type="ORF">JI735_10285</name>
</gene>
<dbReference type="KEGG" id="pson:JI735_10285"/>
<dbReference type="Proteomes" id="UP000595841">
    <property type="component" value="Chromosome"/>
</dbReference>
<organism evidence="1 2">
    <name type="scientific">Paenibacillus sonchi</name>
    <dbReference type="NCBI Taxonomy" id="373687"/>
    <lineage>
        <taxon>Bacteria</taxon>
        <taxon>Bacillati</taxon>
        <taxon>Bacillota</taxon>
        <taxon>Bacilli</taxon>
        <taxon>Bacillales</taxon>
        <taxon>Paenibacillaceae</taxon>
        <taxon>Paenibacillus</taxon>
        <taxon>Paenibacillus sonchi group</taxon>
    </lineage>
</organism>
<reference evidence="1 2" key="1">
    <citation type="submission" date="2021-01" db="EMBL/GenBank/DDBJ databases">
        <title>Whole genome sequence of Paenibacillus sonchi LMG 24727 for comparative genomics.</title>
        <authorList>
            <person name="Lee G."/>
            <person name="Kim M.-J."/>
            <person name="Lim K."/>
            <person name="Shin J.-H."/>
        </authorList>
    </citation>
    <scope>NUCLEOTIDE SEQUENCE [LARGE SCALE GENOMIC DNA]</scope>
    <source>
        <strain evidence="1 2">LMG 24727</strain>
    </source>
</reference>
<sequence>MNQPSGGQIVTPASPLGILAAPSGNNNEPLRRQVQQLAVLPGRRIFLHTFIVAMEMPKKGLGECRFLRWPYSVVLY</sequence>
<proteinExistence type="predicted"/>
<name>A0A974PG59_9BACL</name>